<dbReference type="PANTHER" id="PTHR10183">
    <property type="entry name" value="CALPAIN"/>
    <property type="match status" value="1"/>
</dbReference>
<dbReference type="SUPFAM" id="SSF54001">
    <property type="entry name" value="Cysteine proteinases"/>
    <property type="match status" value="1"/>
</dbReference>
<dbReference type="InterPro" id="IPR011992">
    <property type="entry name" value="EF-hand-dom_pair"/>
</dbReference>
<feature type="domain" description="EF-hand" evidence="9">
    <location>
        <begin position="38"/>
        <end position="73"/>
    </location>
</feature>
<dbReference type="Pfam" id="PF13499">
    <property type="entry name" value="EF-hand_7"/>
    <property type="match status" value="1"/>
</dbReference>
<evidence type="ECO:0000313" key="10">
    <source>
        <dbReference type="EMBL" id="CAK9025204.1"/>
    </source>
</evidence>
<comment type="similarity">
    <text evidence="1">Belongs to the peptidase C2 family.</text>
</comment>
<evidence type="ECO:0000256" key="4">
    <source>
        <dbReference type="ARBA" id="ARBA00022807"/>
    </source>
</evidence>
<evidence type="ECO:0000256" key="2">
    <source>
        <dbReference type="ARBA" id="ARBA00022670"/>
    </source>
</evidence>
<name>A0ABP0KFA8_9DINO</name>
<dbReference type="EMBL" id="CAXAMM010011113">
    <property type="protein sequence ID" value="CAK9025204.1"/>
    <property type="molecule type" value="Genomic_DNA"/>
</dbReference>
<organism evidence="10 11">
    <name type="scientific">Durusdinium trenchii</name>
    <dbReference type="NCBI Taxonomy" id="1381693"/>
    <lineage>
        <taxon>Eukaryota</taxon>
        <taxon>Sar</taxon>
        <taxon>Alveolata</taxon>
        <taxon>Dinophyceae</taxon>
        <taxon>Suessiales</taxon>
        <taxon>Symbiodiniaceae</taxon>
        <taxon>Durusdinium</taxon>
    </lineage>
</organism>
<keyword evidence="2 6" id="KW-0645">Protease</keyword>
<dbReference type="InterPro" id="IPR000169">
    <property type="entry name" value="Pept_cys_AS"/>
</dbReference>
<dbReference type="Proteomes" id="UP001642464">
    <property type="component" value="Unassembled WGS sequence"/>
</dbReference>
<dbReference type="PROSITE" id="PS00139">
    <property type="entry name" value="THIOL_PROTEASE_CYS"/>
    <property type="match status" value="1"/>
</dbReference>
<dbReference type="SMART" id="SM00054">
    <property type="entry name" value="EFh"/>
    <property type="match status" value="2"/>
</dbReference>
<evidence type="ECO:0000256" key="6">
    <source>
        <dbReference type="PROSITE-ProRule" id="PRU00239"/>
    </source>
</evidence>
<comment type="caution">
    <text evidence="10">The sequence shown here is derived from an EMBL/GenBank/DDBJ whole genome shotgun (WGS) entry which is preliminary data.</text>
</comment>
<dbReference type="Gene3D" id="3.90.70.10">
    <property type="entry name" value="Cysteine proteinases"/>
    <property type="match status" value="1"/>
</dbReference>
<dbReference type="InterPro" id="IPR018247">
    <property type="entry name" value="EF_Hand_1_Ca_BS"/>
</dbReference>
<accession>A0ABP0KFA8</accession>
<keyword evidence="11" id="KW-1185">Reference proteome</keyword>
<evidence type="ECO:0000256" key="1">
    <source>
        <dbReference type="ARBA" id="ARBA00007623"/>
    </source>
</evidence>
<feature type="compositionally biased region" description="Acidic residues" evidence="7">
    <location>
        <begin position="733"/>
        <end position="752"/>
    </location>
</feature>
<dbReference type="PROSITE" id="PS50222">
    <property type="entry name" value="EF_HAND_2"/>
    <property type="match status" value="2"/>
</dbReference>
<feature type="domain" description="Calpain catalytic" evidence="8">
    <location>
        <begin position="306"/>
        <end position="718"/>
    </location>
</feature>
<sequence>MADQTVLKAFKRFDKDGSGSITREELGQVLKELKSSEWDDDSIDELLAAADSSGDGQLQVEEFVKWVFAEEQTISSGTTGKFKLRVSGCSRPELNGDYVQQKEFYYRRPIFHCLENERYLFYHGKRQQWQIFSSTGTTASARLKTFRAAHMPGDGVTWAVWKTSTKSHKKSFIKESRMKCTAEPSMTAEEEFAKAADAIKFDEIFFKKTDQTLGNRPVYKQWKGDDWAERFLFYEGPKSMWKIGNSAVFGRPSLYTSRTTDVYSPDLALWMDEARGGKIAVLAVDTDGVPNGMHGGLKIQKRIKDGWKDPAFPHNNDSVGEKAASKCKYSRWLRSMALHPHPALFADVEPADACQGTVGNCWLIAAMSALAEFPSYIKNNLFVTKKVSRDGKYQVKLYDGRTKRWEIIEIDDYLPCTPWGGDEPDLLFGTIKDGKMCMALLEKAFAKMYGSWSDLTGGFQAVAWFHMTSCTEFMCYSASYRGSAPKWVVTESGGIPVFAGHSKDKAKKRIGQLGEGAQFLEKQRIGSWMEFEKLEGEGAASGWMRYYGNGRRLAKRTAANELRIIVIDAAVVPEQAMGAICSGGDKTAVSKAFNYKFKQYVEVEEMWQRLMDYDKGNYLMASSASKSRIERDSGMVHGHAYSVLHAVEIDGLRLVCCRNPWGNESEWNGPWSDRSSEWKANPKIAEALNVDFQTEGSFWMDFEDWLYVMGQLKVMICQMPSRRGDFHNQIVEEDEEEQEDSEEVDVDEDEDGGQPVTGCSGLSVDWHPARSMEEGMVLYPEKDYTFQNVPGGLLGGIYIGSNCWPKAGTWTIQYQAPAKLYVWAAQGQFNGGVDEALSADGWTAEAAEGFCGGALSLNLWSKQFDTGSTYSIEITADTMIGGVIGTSPCAPCVPARPPTSSAAVTDCSGLGVDWRPAQILEEGLLLYPEKGYKFQNVPAPLLGGTYIGSHLWPMAGTWTIQYQAPAKIYVWAAKGEYNGGVDEALRGNGWVAEAAEGFSGGGLDLNLWSRHFTTGSSYKIQTTGLMCGGVVGTPLKCSGKVTGCSGLGVGWNPPRGMAEGILIYTDKDYSFQNIPACLASGTYIGSHCWPSPGTWTIEYDAPTTLYVWAQQGKYGGGVDAVLKADGWVSEDATDFKNVALDLDGFGSGLPLNLWSRHFATGSSYSIRTNELMIGGVVSECSDV</sequence>
<dbReference type="Gene3D" id="1.10.238.10">
    <property type="entry name" value="EF-hand"/>
    <property type="match status" value="1"/>
</dbReference>
<reference evidence="10 11" key="1">
    <citation type="submission" date="2024-02" db="EMBL/GenBank/DDBJ databases">
        <authorList>
            <person name="Chen Y."/>
            <person name="Shah S."/>
            <person name="Dougan E. K."/>
            <person name="Thang M."/>
            <person name="Chan C."/>
        </authorList>
    </citation>
    <scope>NUCLEOTIDE SEQUENCE [LARGE SCALE GENOMIC DNA]</scope>
</reference>
<dbReference type="PROSITE" id="PS50203">
    <property type="entry name" value="CALPAIN_CAT"/>
    <property type="match status" value="1"/>
</dbReference>
<feature type="active site" evidence="6">
    <location>
        <position position="659"/>
    </location>
</feature>
<keyword evidence="4 6" id="KW-0788">Thiol protease</keyword>
<dbReference type="InterPro" id="IPR001300">
    <property type="entry name" value="Peptidase_C2_calpain_cat"/>
</dbReference>
<protein>
    <recommendedName>
        <fullName evidence="12">Calmodulin</fullName>
    </recommendedName>
</protein>
<feature type="active site" evidence="6">
    <location>
        <position position="361"/>
    </location>
</feature>
<proteinExistence type="inferred from homology"/>
<evidence type="ECO:0008006" key="12">
    <source>
        <dbReference type="Google" id="ProtNLM"/>
    </source>
</evidence>
<gene>
    <name evidence="10" type="ORF">SCF082_LOCUS16968</name>
</gene>
<evidence type="ECO:0000259" key="9">
    <source>
        <dbReference type="PROSITE" id="PS50222"/>
    </source>
</evidence>
<dbReference type="SMART" id="SM00230">
    <property type="entry name" value="CysPc"/>
    <property type="match status" value="1"/>
</dbReference>
<keyword evidence="3 6" id="KW-0378">Hydrolase</keyword>
<evidence type="ECO:0000256" key="5">
    <source>
        <dbReference type="ARBA" id="ARBA00022837"/>
    </source>
</evidence>
<evidence type="ECO:0000256" key="7">
    <source>
        <dbReference type="SAM" id="MobiDB-lite"/>
    </source>
</evidence>
<feature type="domain" description="EF-hand" evidence="9">
    <location>
        <begin position="1"/>
        <end position="36"/>
    </location>
</feature>
<dbReference type="InterPro" id="IPR022684">
    <property type="entry name" value="Calpain_cysteine_protease"/>
</dbReference>
<dbReference type="SUPFAM" id="SSF47473">
    <property type="entry name" value="EF-hand"/>
    <property type="match status" value="1"/>
</dbReference>
<feature type="active site" evidence="6">
    <location>
        <position position="639"/>
    </location>
</feature>
<dbReference type="Pfam" id="PF00648">
    <property type="entry name" value="Peptidase_C2"/>
    <property type="match status" value="2"/>
</dbReference>
<dbReference type="PANTHER" id="PTHR10183:SF379">
    <property type="entry name" value="CALPAIN-5"/>
    <property type="match status" value="1"/>
</dbReference>
<dbReference type="CDD" id="cd00051">
    <property type="entry name" value="EFh"/>
    <property type="match status" value="1"/>
</dbReference>
<dbReference type="InterPro" id="IPR038765">
    <property type="entry name" value="Papain-like_cys_pep_sf"/>
</dbReference>
<keyword evidence="5" id="KW-0106">Calcium</keyword>
<feature type="region of interest" description="Disordered" evidence="7">
    <location>
        <begin position="733"/>
        <end position="760"/>
    </location>
</feature>
<dbReference type="PROSITE" id="PS00018">
    <property type="entry name" value="EF_HAND_1"/>
    <property type="match status" value="2"/>
</dbReference>
<dbReference type="InterPro" id="IPR002048">
    <property type="entry name" value="EF_hand_dom"/>
</dbReference>
<evidence type="ECO:0000313" key="11">
    <source>
        <dbReference type="Proteomes" id="UP001642464"/>
    </source>
</evidence>
<evidence type="ECO:0000256" key="3">
    <source>
        <dbReference type="ARBA" id="ARBA00022801"/>
    </source>
</evidence>
<evidence type="ECO:0000259" key="8">
    <source>
        <dbReference type="PROSITE" id="PS50203"/>
    </source>
</evidence>